<feature type="domain" description="Immunoglobulin" evidence="4">
    <location>
        <begin position="2267"/>
        <end position="2408"/>
    </location>
</feature>
<dbReference type="EMBL" id="JXXN02002177">
    <property type="protein sequence ID" value="THD23382.1"/>
    <property type="molecule type" value="Genomic_DNA"/>
</dbReference>
<feature type="domain" description="Immunoglobulin" evidence="4">
    <location>
        <begin position="3593"/>
        <end position="3673"/>
    </location>
</feature>
<feature type="domain" description="Immunoglobulin" evidence="4">
    <location>
        <begin position="4735"/>
        <end position="4866"/>
    </location>
</feature>
<sequence length="6434" mass="730009">MDFCREIGRGGHHSKPESLAKLISTPEIHNVHYSDFNRTIFYAPEFEDVELTVLHWDNKQTNFGVFTYNKPDKQSWATDVRAKQYSRYGSSGEENIKHFTETVQLHYKFEGHIYKTSFRIRIDRTTEALSVILSEHVEPIHNLVRNWLNQKQEYFNPKYVEAAFRVVRVASTRRAIYKTGDNLVFPFNSEALELNGLIECFVQHGDERFERTERMELSKTNRKVTMNNLQVSDSGLYTCERGGRPIVGKVYVIVLPRLQDVAIYINSLVLEPQDPQKSNVEQDELGRPFLRLDEKMVVNCVYYLSKGLDNFRGMKFEQSGGSKITWKLLRESRTDKPNYMFMWIHSYASDQMYVKGRVILYHVACVHDYQPDQYIVRHNGSLDGYQTKLTQKAEVVVSLFPPPVIIPWGISTNHPEVTDALLNGETTNPNLGSFSMTPERKSKEGILSGSFYSMHYRVGGWTRAWILLNVNNQIEEDKCSLLSTVLKPEEHKSLFDRSEIQKHYGAFILTNNTFSCCIPLNAIGFLITAFNTERTGIEPVELEQVYIKSLKEVVKERLKSSDSGVMSSVKPHENSVVSHHLVRIQVGWQATVYRGSQIEMFWDARSTTNQQPRCEYQMDHSQKWSPLSNEFKVQKLDNIPFYKLYKSTAALTDSGRYKCFGLEEQTMINPVRTLAVIPKSEDIVIEVDYEKIVKGNNGSLLILSGQEMTARCSIEFSKGFQAKFSHSFSYETPNQLSGTYLQLRTKFLTEMRFTRDQLYGFERKYFTIAPAPGDYLNETIIFYNISLSKRTRDAYDLMSEDEIVVLSSSLKIPIKGRLHPKVLSQLTKSDQNDLEKELRAQRSGNADTALLDANRAPVSFLESSVKLQFTIFAGIPKGKARLWLTYQQAEKTYLEECVPVNVKDLASFSKELRVTDVYKKVAGTNFQQLNFHCIFLNQHTALMLAIFNAYDHTVSIEEEENVFKHKLKEQLLKVKSVQSGGDVSDLSKKVKTEPIRVSARLKVGWKAILRIGDKMLLLGRYSKRLEGAVTCVKRTSEDDRTVGQEVTSVHKMSDEVKGFTLVKQPVKYSDSGVYECKDNDCKDCKFVSGLTPRYVHILPNDEMLSVMLNHKTLTSSGPFEANFDQCFRGRHPYLFTEQSASVRCASLKSEFALMKPTVNLIYQMFDTTLHKLVNLKSAKEAESQTTIDGKSYYITGFTIQAPTPDELKGDLRLTCQFVYDKIRPIGNDMSGFTLPVVMEKKRDLGAKLLLSPRIFDEFIVSDKPKLLDNRLHRDTHSPLSAEVFHKSGSKNALMEDNVRISVLHGLGVPRGHSFAFTVYESEGLHKDDCFLNEAIRMTASNTPMIVKEHSSYRKSKGANYENATFTCTVQPEHIALVLVVFNVFNENELEVKKSLVNSILDNVKLWLKKPSSTEAKQLQTNVNTRADWRVQRLSIGWHGSVALNTRWKMLVAHQWFTQRGGRLQRFRFICYYQTEMTSKKEERFSEFTDSLVYFEPEQPARLSDSGIYHCVYRPCTGQCDAHILAAHRRLLVLPNQDALQLYINLNKLNLDEPLKTEWNEFTEQRAPIVRVAEQVFVYCQFQHVPGMASKEKFSFSVTMQNPTLTDRSRSLTFQKQSEPKDNTTFYTVGFVVDGPKTGQFYDPVTIRCRVDYDDSIFDQKDLRKKKMIEPLVKASSVMFAELILPNIYNTEIKASNEELEYSLQHAKNNVESKSDYLHSTTKSTLNEGIFKISTLVSLGVPRGEVLVQLMFEINSKMTSDLCIVTSNNNVASDQLPVSVKNRLTKKELGTESFAHVSFRCVIRAEHVALSIVAYNAYGQKKLQEIRRDVLTEMIRKVKQLEAKGISPVKSISEPIDTSSSSRPSRGLTYKLAKLKVGWKATVKIGAPIRMIGNSGDAMNRDVACLYQPTEEAIQYVLTSDFQIERTSGDMEQTEGGHTKNVPSFYVVKEKASYEDSGTYSCEFGRTCDGCEKSVAFVPRRLVVLPDTSVVQMLITENKLSRDDKWEEYYLLRNKNNQPVVYSGRSMTVGCLQLIPPGSPGSSECELLVSALEGKFQFNFESIGTETKNNQRLYSYRLTAPKMMEFKGLVKLVCRWSYTVGNINPPDVAGVLDPILIESVKLIEVRAFVHPAVYPKYTVSTDENIQMKLRDLEEPIQSPSDFHSRKSGTRILENVHQINLIASLGYPRGSLTMWTMFSQREHEMISEPCRLNDLQYLNNQTLPEELKDSSAHHSIVNASFHCVLKPEHTVLSYVVHNSPGAEANTKDVEESILSELKSVAFICSSRPNNVNQLDWKIPFGSFANYGLTKLDIGWFASQNTGSNVSMFGFGGTRAEDQVICYYQYDETHWPPFQIAHDIKFIRIENSFGFRLDKEHIEFSDSGIYSCNVSATCHKCPPTIGFVPRKLTVLPNSSILRIYVNQDLFNSVEAVKDSYKRCTLEDIPCILAAESIFVHCVYSQPRGVKFTPKLTFTTKMIDIQNNETENLSGTFLREKNLEQRHGSLVIHSYRVIAPKSPDVFGPLECSCSLLFENIRLARSDMKTDIPVINLNKSRRIHIDVRLKPVIFEKHTVANRGDMQQSLRDQSANSVTNAFAFHKTALKSSILEGWFSAAYFVRLGIPKGIAKAYLLYQSNAFIQPDNCIVNYEERNQTALPEEISQSDFYTEARGANFYRINVRCAISPRQITFIFFALNSFDFQTSVAFVERSFLKSVYRTIENWLRNPADTTDTPFETTPSSSVTYQMVRLRVGWRGSLVEGEPIVLFGVLGSEDDGKPMCFRQKTMEAKKKQIDTGDGKFMILLNRELSSFELIKSAAELPDAGFYFCLVLDCETCRSQKQNTARQLLVFSKNIDMKISVSHVLFEQNDLCRDTFTQVDSESIYVYTGQKVVFHCVYELPSTASSSPRVEFLLTEQKPNTISHISHPFGKSIVREITSDNVIHNCTSYTMTIPLELHDASQLFVHCKFSSSYQPSNIDVNRLVHHTTFSLSRPIKHRRPRAPKIDQSSVQTNYVELTRILKHEYIKSANHTMFRMNTNMKRIPEGLLNGSFLVDVGSPVGESKVWTLFQNNSDLIGDPCQINTTKAEPNADFISIEFICPVQPHNVALLLYALNTLDYQTSCKPLSTTILPIVINSVRQWISDNISQTDNSDTVLKTPAQLVGDYYLVRIRVGWNSVVRIGDSVSMFGRFESNSQQNVQCYHRYTVNDKQIKVKLLIDTSKDKGIFWTHKSQIHYTDSGLYECKILDCDSDPRCVGVPERQLIVLPSSSILRIRMHSQLDVRLSGQQCRMGKDAPVKPGDKLTVSCLYPIALGLPIKLRHSILHGNAKTGTERTVSNLVVTVVKQGTHKELNVSGVVQMPQSIGGLQLWNVSCQLAYDAYNVSDGLVETVYGSTVKVTKRLQLFIPNEPKLLWRSIETDQKSMTETLKSTDATCANRDSFLRTDTGSRLEEGLLNVAFVVDRGAPEGWPLIWLIYRKDEALFSDPCLSVRQQRISRLPQEYGSAVDAMNVSATCILQPEHVAFFIGVVNIPGTDLNKTNAETELESSVTSDVANWLQGEETNRSSLANTRCFNLDFRMMRLQVGWRASVNLGSPVIMQGRLRGSRRDEIKCYYKKNTDDKFQLISRPFILTENVLLDHVSLKISKSEYKDTGIYHCNATARSTVITSTVIGTRKLLVLPAQTSVKCSLTLDEEGNTFVSDRQRQTDGIPYLLTNHTAFAHCDRDPVLESIYHPKPKFQYGMINAKTKTMQDLTSTELGQPRTSTRRTFQIVAVEARYYTGMLRITCSSAFIKLTEPLDVVKRNDSMVVECYSEFTIQEPANGELTIETFTKDYEYQPVPQGTEFTCSGGHGLPPLQYRWERKKAAPYPHDSSTEDLASLLPGNEGGWGGPKQPFSDSPTNSLEIHGARLRVPENSKYRGMTYAYTCIGSNEVQGRVHEIRKSIIFSVMICPTKRVKMDLSILLSRHLMSSCEISGAPDPDIQFYGYYFLTFIRQLILGLPYGRRFTRFNILMDDIFDSHDQIDPQIKSIWFEENLSRSELVKRLYSRTVKPVTLDSGCDAWTVPLQSIVRALVKKRPAKTKRRHLILLALDKFVNMDKLDEVKRDVRILETRGSRIILLVTHAATSAVEPINNRLIEALNPINFTSILPNFSGGESCETCHPQWDDPALRIKRGAIFNMICQAVGSKQIPKTLVPALRFSLPKQHWVIGTELGISCLGNLTQREEEHISAQLIICLTNMTLLSELQKKQVNIQILMNLCKHQLASNQDVIRESVPLIATTAQVVLDPQNTDNTVFCIQRQGDPEPQLLDAVNYAWAQLTVIEPVVRGVRIVVKHWPNMTTKAALFQCQAVGFIPGMEVMLLFKPGLQAGHNRPDVYHVIGRERIKLTAIGNSKLVSFPWLEISSDMDEAQFLCLLWPWERSKQNLKFLTTLPSSTRIFVSGPVTNLLIIPNCPTAPKIRFKPDLDRGSYQNKTRLDMVCEGTATANALPFKLYYLASTFSIIICSHHSVGNQSFHDTLETEVPCSFASHRDVHCDQLIASDAQDQIYYPNRCTYTYRNDVNNLFRRIELTVTMLRERDFGARVFCEVIDSYSARSTSDESTIDLRSDVRTVVFSMPTQIVHFFFQPDDEMWTCKAAAFPFPQVGMIEVVRTSSVWLQKQLEYYESVLNFTQPQILHSFLLPKRKLNNLNYTITVSFVPSFMIPGGLREGQIKLRCSMGDVQRELNTVIANRSEPVEPITRVPSVPGVGKSMHFTCSFSLLSPELSSVVLLRQIRSAWLTFDISVSSVLLLQEQGRRYKRIPDRQLRMKGMGLWRPGSLGSTVIMTANESNNNAISLTVSKAKEFDAGVYYCTSFTINKTFSFTPPFKQLVLGKDKQTAFAMKKLSDPRNMWLKESASVQLGEPLLFRCIFWTTNPSNRQMIEFSIRSKSGPVVGNRTTYASPHRSSIIIQMIDERIKPHEIGQLEERKCAFVDHFGLSQKQIRRIEVKCEKPTLTWEPKDKQSYLSSDILTCHLMSGCENAEIRWSWVAGPIPQLTFERDRFPVNRVGQNGSKLVLSMLPRGGNYQFRCTVSCYCANQPLSSAIQIGILVGPDSATDDLLAAEEAFHMQEQLESLEASERTSDFGMASRSDLISGDNIADLTLTDAQKRSVKAKSWEEMVMQDESVDKLVDPLLREVWTKIATENKQKRDLKQLGPHSMESWMDVEQIENNIDSLGQNQYMDQVRKRRATFEDLTLEQSTVEKENQIGFIGTLSPRIYDGLKQDRRRTKTTRQDTGWSSDETLFGETVDSISSRIPDHDVYGVADQGVGNSEDRRMLGPGIDSSSHPIRRQKDLPGVILRPQGTFGTPSSIDALRYRAGQLSPVNLFGKRGSGEDESLTALEQALTENRIPSSMRMQQMYGQSSRQGFGSRRDFSEFTSGASIPEELQNLLADHDLRDPSRRRRRVPFAGRIFPSQNLNRKQWHRLNFPITANDQMTDRLAELRRGSISLAIDRPGSDTIRRRIGEVPDILDSDQLTDEHSTRVYRSVPADGRKMSSGTSAQHRKSQISRIGTRKPDQAGSEPDEMGLSSPTEMFSKSSGEAGMWPTNLADSAKLERISRRKPYSDTRQSVLDGSERDGIGLPSSTDMFSTSSRDTGSFPSTLMTRGQSAAIFPSKYSAIREGYSGLMQDYAADHSLSTRGKSKTRGIEALTFRDLNDNRVESPFDSIDIRQLGKLVPHGGRRGPPSSQTDRTKEYESETIVGRGYLPSSFFMRSGADTVVDNKDPYEMASKLTTSARTDPVSQPMTATHYSEFQRFHVPRTALEHEPDFFDRSIEHRIGTRAKSHHAGGDVKPTAQQPSYDSPYLDSIYRDNPVELWKQLGYPSETGYLRSLEGVSRMMDGALRTEIELEGLLTTVKTPWWYDGRSKAFRFSHARGTLELSDKQSKMDEISALSLRATVPLLEYNAIQYNVNQFTPQSTRFAPTDMKLNTMHEYWPVDHMEMGMESAPVTWNNYLSSVRVRQIETSKQSEKATKVQSIRSVVVEPNPARIPGIVTVRCPSTVSSHATDYRPVAVTWIRMPSADKYQRGNHEEIIHFSLQSRMVKTISTRDRMGTRSYIYPPQKWSDSHTLDIVGLVPGDYGFYACVTTFSSQIDSHLNLNITKQSEFPLCILSANEPPILILTRNSTGERNETCHPPNTAILIECRATAYRVICEKADQDAFGMRLIDTILTAHMHAPISRGKAYTTEITNEIIRMNPLELPDGSAASEYKLIKRWSLTVKEEYDRAYLTCHVKPKVNRIPPSGVSYIKWLHNQFNEIRSSRFSLRSRASQICVSSKAQGIRIDPKPGKKMKNESIGILEVHTNRVVTCTIYDTIEEQPEFIIYPILPGKSEEAQSLGLMGMDSWLNKADYPLQWRHYSEKRRTRVFIPSRGFTSTEHLMICNSKSGALNEVSYRLLM</sequence>
<comment type="caution">
    <text evidence="5">The sequence shown here is derived from an EMBL/GenBank/DDBJ whole genome shotgun (WGS) entry which is preliminary data.</text>
</comment>
<dbReference type="GO" id="GO:0004888">
    <property type="term" value="F:transmembrane signaling receptor activity"/>
    <property type="evidence" value="ECO:0007669"/>
    <property type="project" value="TreeGrafter"/>
</dbReference>
<evidence type="ECO:0000256" key="2">
    <source>
        <dbReference type="ARBA" id="ARBA00023157"/>
    </source>
</evidence>
<feature type="region of interest" description="Disordered" evidence="3">
    <location>
        <begin position="5595"/>
        <end position="5637"/>
    </location>
</feature>
<dbReference type="GO" id="GO:0007166">
    <property type="term" value="P:cell surface receptor signaling pathway"/>
    <property type="evidence" value="ECO:0007669"/>
    <property type="project" value="TreeGrafter"/>
</dbReference>
<proteinExistence type="predicted"/>
<protein>
    <recommendedName>
        <fullName evidence="4">Immunoglobulin domain-containing protein</fullName>
    </recommendedName>
</protein>
<feature type="region of interest" description="Disordered" evidence="3">
    <location>
        <begin position="5507"/>
        <end position="5583"/>
    </location>
</feature>
<dbReference type="Proteomes" id="UP000230066">
    <property type="component" value="Unassembled WGS sequence"/>
</dbReference>
<name>A0A4E0RXX6_FASHE</name>
<evidence type="ECO:0000259" key="4">
    <source>
        <dbReference type="SMART" id="SM00409"/>
    </source>
</evidence>
<feature type="domain" description="Immunoglobulin" evidence="4">
    <location>
        <begin position="172"/>
        <end position="255"/>
    </location>
</feature>
<evidence type="ECO:0000256" key="1">
    <source>
        <dbReference type="ARBA" id="ARBA00022729"/>
    </source>
</evidence>
<dbReference type="PANTHER" id="PTHR11481:SF64">
    <property type="entry name" value="FC RECEPTOR-LIKE PROTEIN 4"/>
    <property type="match status" value="1"/>
</dbReference>
<gene>
    <name evidence="5" type="ORF">D915_005966</name>
</gene>
<feature type="compositionally biased region" description="Polar residues" evidence="3">
    <location>
        <begin position="5564"/>
        <end position="5574"/>
    </location>
</feature>
<keyword evidence="6" id="KW-1185">Reference proteome</keyword>
<dbReference type="GO" id="GO:0006955">
    <property type="term" value="P:immune response"/>
    <property type="evidence" value="ECO:0007669"/>
    <property type="project" value="TreeGrafter"/>
</dbReference>
<dbReference type="PANTHER" id="PTHR11481">
    <property type="entry name" value="IMMUNOGLOBULIN FC RECEPTOR"/>
    <property type="match status" value="1"/>
</dbReference>
<evidence type="ECO:0000313" key="6">
    <source>
        <dbReference type="Proteomes" id="UP000230066"/>
    </source>
</evidence>
<feature type="compositionally biased region" description="Polar residues" evidence="3">
    <location>
        <begin position="5618"/>
        <end position="5637"/>
    </location>
</feature>
<feature type="region of interest" description="Disordered" evidence="3">
    <location>
        <begin position="5302"/>
        <end position="5324"/>
    </location>
</feature>
<feature type="region of interest" description="Disordered" evidence="3">
    <location>
        <begin position="5709"/>
        <end position="5734"/>
    </location>
</feature>
<dbReference type="SMART" id="SM00409">
    <property type="entry name" value="IG"/>
    <property type="match status" value="5"/>
</dbReference>
<organism evidence="5 6">
    <name type="scientific">Fasciola hepatica</name>
    <name type="common">Liver fluke</name>
    <dbReference type="NCBI Taxonomy" id="6192"/>
    <lineage>
        <taxon>Eukaryota</taxon>
        <taxon>Metazoa</taxon>
        <taxon>Spiralia</taxon>
        <taxon>Lophotrochozoa</taxon>
        <taxon>Platyhelminthes</taxon>
        <taxon>Trematoda</taxon>
        <taxon>Digenea</taxon>
        <taxon>Plagiorchiida</taxon>
        <taxon>Echinostomata</taxon>
        <taxon>Echinostomatoidea</taxon>
        <taxon>Fasciolidae</taxon>
        <taxon>Fasciola</taxon>
    </lineage>
</organism>
<dbReference type="InterPro" id="IPR050488">
    <property type="entry name" value="Ig_Fc_receptor"/>
</dbReference>
<keyword evidence="1" id="KW-0732">Signal</keyword>
<keyword evidence="2" id="KW-1015">Disulfide bond</keyword>
<accession>A0A4E0RXX6</accession>
<feature type="domain" description="Immunoglobulin" evidence="4">
    <location>
        <begin position="6021"/>
        <end position="6138"/>
    </location>
</feature>
<dbReference type="InterPro" id="IPR003599">
    <property type="entry name" value="Ig_sub"/>
</dbReference>
<evidence type="ECO:0000313" key="5">
    <source>
        <dbReference type="EMBL" id="THD23382.1"/>
    </source>
</evidence>
<evidence type="ECO:0000256" key="3">
    <source>
        <dbReference type="SAM" id="MobiDB-lite"/>
    </source>
</evidence>
<dbReference type="GO" id="GO:0009897">
    <property type="term" value="C:external side of plasma membrane"/>
    <property type="evidence" value="ECO:0007669"/>
    <property type="project" value="TreeGrafter"/>
</dbReference>
<reference evidence="5" key="1">
    <citation type="submission" date="2019-03" db="EMBL/GenBank/DDBJ databases">
        <title>Improved annotation for the trematode Fasciola hepatica.</title>
        <authorList>
            <person name="Choi Y.-J."/>
            <person name="Martin J."/>
            <person name="Mitreva M."/>
        </authorList>
    </citation>
    <scope>NUCLEOTIDE SEQUENCE [LARGE SCALE GENOMIC DNA]</scope>
</reference>